<sequence>MIHRGWRLCRLKASVSGNDAAMSSKTIAALALVHRNPPKHFQFSEITGNALSFTHVFVPKTGSRFLEDMLYFLQIALTQMAKVAMNRLTEMKDRTSWTRSVM</sequence>
<dbReference type="EMBL" id="CP099967">
    <property type="protein sequence ID" value="UWL60536.1"/>
    <property type="molecule type" value="Genomic_DNA"/>
</dbReference>
<name>A0ABY5UB22_9HYPH</name>
<dbReference type="RefSeq" id="WP_144897709.1">
    <property type="nucleotide sequence ID" value="NZ_CP099967.1"/>
</dbReference>
<keyword evidence="2" id="KW-1185">Reference proteome</keyword>
<proteinExistence type="predicted"/>
<gene>
    <name evidence="1" type="ORF">NIK97_01845</name>
</gene>
<evidence type="ECO:0000313" key="1">
    <source>
        <dbReference type="EMBL" id="UWL60536.1"/>
    </source>
</evidence>
<evidence type="ECO:0000313" key="2">
    <source>
        <dbReference type="Proteomes" id="UP001058739"/>
    </source>
</evidence>
<organism evidence="1 2">
    <name type="scientific">Brucella pseudintermedia</name>
    <dbReference type="NCBI Taxonomy" id="370111"/>
    <lineage>
        <taxon>Bacteria</taxon>
        <taxon>Pseudomonadati</taxon>
        <taxon>Pseudomonadota</taxon>
        <taxon>Alphaproteobacteria</taxon>
        <taxon>Hyphomicrobiales</taxon>
        <taxon>Brucellaceae</taxon>
        <taxon>Brucella/Ochrobactrum group</taxon>
        <taxon>Brucella</taxon>
    </lineage>
</organism>
<reference evidence="1" key="1">
    <citation type="submission" date="2022-06" db="EMBL/GenBank/DDBJ databases">
        <title>Complete Genome Sequence of Deoxynivalenol-bioadsorption Ochrobactrum pseudintermedium ASAG-D25.</title>
        <authorList>
            <person name="Wang N."/>
        </authorList>
    </citation>
    <scope>NUCLEOTIDE SEQUENCE</scope>
    <source>
        <strain evidence="1">ASAG-D25</strain>
    </source>
</reference>
<dbReference type="Proteomes" id="UP001058739">
    <property type="component" value="Chromosome 01"/>
</dbReference>
<protein>
    <submittedName>
        <fullName evidence="1">Uncharacterized protein</fullName>
    </submittedName>
</protein>
<accession>A0ABY5UB22</accession>